<sequence length="322" mass="36581">MGLMNKLMMLSEFDCLEFIVDDSGLMTLLSDAVTATKQTQTRWQEAQARLKEMLDILAYVPFQEIQVCFLNRPDRVVLKRQGRDPKSFLVDAHRRIDAAFHRMPMGGTPVFEKLQESFAMGANRSIARYLFCDGTPKGGLLAEEGITRLLFNRQNPAQNPMTFLICSNTDVEVEWMNNIEEVVPYCSACDDFANEAAEVLRDQGMALPFTKGFWLICSLIAASNPEDLDAINESVPFTKTTLDNLLGVNHDDALYRHYFDHFVKAQHARVVESDEYGRPKKADQLKKNHNWQAHYGDFVRTPMASQILAVQTFKQQLKQASG</sequence>
<reference evidence="1 2" key="1">
    <citation type="journal article" date="2015" name="Plant Cell">
        <title>Oil accumulation by the oleaginous diatom Fistulifera solaris as revealed by the genome and transcriptome.</title>
        <authorList>
            <person name="Tanaka T."/>
            <person name="Maeda Y."/>
            <person name="Veluchamy A."/>
            <person name="Tanaka M."/>
            <person name="Abida H."/>
            <person name="Marechal E."/>
            <person name="Bowler C."/>
            <person name="Muto M."/>
            <person name="Sunaga Y."/>
            <person name="Tanaka M."/>
            <person name="Yoshino T."/>
            <person name="Taniguchi T."/>
            <person name="Fukuda Y."/>
            <person name="Nemoto M."/>
            <person name="Matsumoto M."/>
            <person name="Wong P.S."/>
            <person name="Aburatani S."/>
            <person name="Fujibuchi W."/>
        </authorList>
    </citation>
    <scope>NUCLEOTIDE SEQUENCE [LARGE SCALE GENOMIC DNA]</scope>
    <source>
        <strain evidence="1 2">JPCC DA0580</strain>
    </source>
</reference>
<protein>
    <submittedName>
        <fullName evidence="1">Uncharacterized protein</fullName>
    </submittedName>
</protein>
<keyword evidence="2" id="KW-1185">Reference proteome</keyword>
<evidence type="ECO:0000313" key="2">
    <source>
        <dbReference type="Proteomes" id="UP000198406"/>
    </source>
</evidence>
<comment type="caution">
    <text evidence="1">The sequence shown here is derived from an EMBL/GenBank/DDBJ whole genome shotgun (WGS) entry which is preliminary data.</text>
</comment>
<dbReference type="AlphaFoldDB" id="A0A1Z5JLM3"/>
<dbReference type="OrthoDB" id="36719at2759"/>
<organism evidence="1 2">
    <name type="scientific">Fistulifera solaris</name>
    <name type="common">Oleaginous diatom</name>
    <dbReference type="NCBI Taxonomy" id="1519565"/>
    <lineage>
        <taxon>Eukaryota</taxon>
        <taxon>Sar</taxon>
        <taxon>Stramenopiles</taxon>
        <taxon>Ochrophyta</taxon>
        <taxon>Bacillariophyta</taxon>
        <taxon>Bacillariophyceae</taxon>
        <taxon>Bacillariophycidae</taxon>
        <taxon>Naviculales</taxon>
        <taxon>Naviculaceae</taxon>
        <taxon>Fistulifera</taxon>
    </lineage>
</organism>
<dbReference type="EMBL" id="BDSP01000084">
    <property type="protein sequence ID" value="GAX14913.1"/>
    <property type="molecule type" value="Genomic_DNA"/>
</dbReference>
<accession>A0A1Z5JLM3</accession>
<dbReference type="Proteomes" id="UP000198406">
    <property type="component" value="Unassembled WGS sequence"/>
</dbReference>
<gene>
    <name evidence="1" type="ORF">FisN_29Lu137</name>
</gene>
<proteinExistence type="predicted"/>
<evidence type="ECO:0000313" key="1">
    <source>
        <dbReference type="EMBL" id="GAX14913.1"/>
    </source>
</evidence>
<name>A0A1Z5JLM3_FISSO</name>
<dbReference type="InParanoid" id="A0A1Z5JLM3"/>